<feature type="transmembrane region" description="Helical" evidence="1">
    <location>
        <begin position="20"/>
        <end position="39"/>
    </location>
</feature>
<dbReference type="Pfam" id="PF05036">
    <property type="entry name" value="SPOR"/>
    <property type="match status" value="1"/>
</dbReference>
<keyword evidence="1" id="KW-0812">Transmembrane</keyword>
<evidence type="ECO:0000313" key="4">
    <source>
        <dbReference type="Proteomes" id="UP000765003"/>
    </source>
</evidence>
<gene>
    <name evidence="3" type="ORF">JYT19_00130</name>
</gene>
<keyword evidence="1" id="KW-0472">Membrane</keyword>
<evidence type="ECO:0000256" key="1">
    <source>
        <dbReference type="SAM" id="Phobius"/>
    </source>
</evidence>
<keyword evidence="1" id="KW-1133">Transmembrane helix</keyword>
<dbReference type="EMBL" id="JAFITA010000001">
    <property type="protein sequence ID" value="MBN4077297.1"/>
    <property type="molecule type" value="Genomic_DNA"/>
</dbReference>
<dbReference type="PROSITE" id="PS51724">
    <property type="entry name" value="SPOR"/>
    <property type="match status" value="1"/>
</dbReference>
<proteinExistence type="predicted"/>
<feature type="domain" description="SPOR" evidence="2">
    <location>
        <begin position="147"/>
        <end position="227"/>
    </location>
</feature>
<dbReference type="InterPro" id="IPR007730">
    <property type="entry name" value="SPOR-like_dom"/>
</dbReference>
<organism evidence="3 4">
    <name type="scientific">Sulfobacillus acidophilus</name>
    <dbReference type="NCBI Taxonomy" id="53633"/>
    <lineage>
        <taxon>Bacteria</taxon>
        <taxon>Bacillati</taxon>
        <taxon>Bacillota</taxon>
        <taxon>Clostridia</taxon>
        <taxon>Eubacteriales</taxon>
        <taxon>Clostridiales Family XVII. Incertae Sedis</taxon>
        <taxon>Sulfobacillus</taxon>
    </lineage>
</organism>
<dbReference type="SUPFAM" id="SSF110997">
    <property type="entry name" value="Sporulation related repeat"/>
    <property type="match status" value="1"/>
</dbReference>
<dbReference type="Proteomes" id="UP000765003">
    <property type="component" value="Unassembled WGS sequence"/>
</dbReference>
<dbReference type="InterPro" id="IPR036680">
    <property type="entry name" value="SPOR-like_sf"/>
</dbReference>
<evidence type="ECO:0000313" key="3">
    <source>
        <dbReference type="EMBL" id="MBN4077297.1"/>
    </source>
</evidence>
<evidence type="ECO:0000259" key="2">
    <source>
        <dbReference type="PROSITE" id="PS51724"/>
    </source>
</evidence>
<dbReference type="Gene3D" id="3.30.70.1070">
    <property type="entry name" value="Sporulation related repeat"/>
    <property type="match status" value="1"/>
</dbReference>
<name>A0ABS3AWU8_9FIRM</name>
<sequence length="228" mass="25316">MEHFHLRGSKTSILNSHFKLLVGIFSLLGIFIGIFYILFTNNFFNNNSCAPKKEVEQKQSEEVENIKLSYFDKIMKPVKTLKKERGLASLKITKKAQNAPAKTSTLGNLNDTYENLSKENVAKELTHVLGVQTPGSVKQVVDKILPTSTGSAYAIQVASSPNRQAAQKLLNKLILKGYDAKMVQGEVASLGVVYRIRLHGFSSKDEAQSYASLVENRENIDVLVIAQE</sequence>
<reference evidence="3" key="1">
    <citation type="submission" date="2021-02" db="EMBL/GenBank/DDBJ databases">
        <title>Activity-based single-cell genomes from oceanic crustal fluid captures similar information to metagenomic and metatranscriptomic surveys with orders of magnitude less sampling.</title>
        <authorList>
            <person name="D'Angelo T.S."/>
            <person name="Orcutt B.N."/>
        </authorList>
    </citation>
    <scope>NUCLEOTIDE SEQUENCE [LARGE SCALE GENOMIC DNA]</scope>
    <source>
        <strain evidence="3">AH-315-E05</strain>
    </source>
</reference>
<keyword evidence="4" id="KW-1185">Reference proteome</keyword>
<protein>
    <submittedName>
        <fullName evidence="3">SPOR domain-containing protein</fullName>
    </submittedName>
</protein>
<comment type="caution">
    <text evidence="3">The sequence shown here is derived from an EMBL/GenBank/DDBJ whole genome shotgun (WGS) entry which is preliminary data.</text>
</comment>
<accession>A0ABS3AWU8</accession>